<evidence type="ECO:0000313" key="2">
    <source>
        <dbReference type="Proteomes" id="UP001311232"/>
    </source>
</evidence>
<evidence type="ECO:0000313" key="1">
    <source>
        <dbReference type="EMBL" id="KAK5612006.1"/>
    </source>
</evidence>
<reference evidence="1 2" key="1">
    <citation type="submission" date="2021-06" db="EMBL/GenBank/DDBJ databases">
        <authorList>
            <person name="Palmer J.M."/>
        </authorList>
    </citation>
    <scope>NUCLEOTIDE SEQUENCE [LARGE SCALE GENOMIC DNA]</scope>
    <source>
        <strain evidence="1 2">MEX-2019</strain>
        <tissue evidence="1">Muscle</tissue>
    </source>
</reference>
<name>A0AAV9RSL4_9TELE</name>
<dbReference type="AlphaFoldDB" id="A0AAV9RSL4"/>
<proteinExistence type="predicted"/>
<dbReference type="Proteomes" id="UP001311232">
    <property type="component" value="Unassembled WGS sequence"/>
</dbReference>
<keyword evidence="2" id="KW-1185">Reference proteome</keyword>
<sequence length="199" mass="21809">MRRSGEEPEAVLLPNGPNFDLIITWVSVSMNTEKQGPAGAIKTTPIPLTAKFKHSSRLMKGKAPRNPLQHLWDSQDTAELNLKETAYLNRLGRGMGPEPEPSIPFFPLNNFSTKATFPVRAASSSSCSFPIPDSQVCSDRAIKTKKIQQIFHKTPPLLNVCCGEASKKGFPVAACSPAPWKWVLLMLQSKDPPVPCNLS</sequence>
<protein>
    <submittedName>
        <fullName evidence="1">Uncharacterized protein</fullName>
    </submittedName>
</protein>
<dbReference type="EMBL" id="JAHHUM010001453">
    <property type="protein sequence ID" value="KAK5612006.1"/>
    <property type="molecule type" value="Genomic_DNA"/>
</dbReference>
<gene>
    <name evidence="1" type="ORF">CRENBAI_003274</name>
</gene>
<organism evidence="1 2">
    <name type="scientific">Crenichthys baileyi</name>
    <name type="common">White River springfish</name>
    <dbReference type="NCBI Taxonomy" id="28760"/>
    <lineage>
        <taxon>Eukaryota</taxon>
        <taxon>Metazoa</taxon>
        <taxon>Chordata</taxon>
        <taxon>Craniata</taxon>
        <taxon>Vertebrata</taxon>
        <taxon>Euteleostomi</taxon>
        <taxon>Actinopterygii</taxon>
        <taxon>Neopterygii</taxon>
        <taxon>Teleostei</taxon>
        <taxon>Neoteleostei</taxon>
        <taxon>Acanthomorphata</taxon>
        <taxon>Ovalentaria</taxon>
        <taxon>Atherinomorphae</taxon>
        <taxon>Cyprinodontiformes</taxon>
        <taxon>Goodeidae</taxon>
        <taxon>Crenichthys</taxon>
    </lineage>
</organism>
<accession>A0AAV9RSL4</accession>
<comment type="caution">
    <text evidence="1">The sequence shown here is derived from an EMBL/GenBank/DDBJ whole genome shotgun (WGS) entry which is preliminary data.</text>
</comment>